<proteinExistence type="predicted"/>
<protein>
    <recommendedName>
        <fullName evidence="4">Prepilin-type N-terminal cleavage/methylation domain-containing protein</fullName>
    </recommendedName>
</protein>
<name>A0A1S6IUN2_9FIRM</name>
<evidence type="ECO:0008006" key="4">
    <source>
        <dbReference type="Google" id="ProtNLM"/>
    </source>
</evidence>
<dbReference type="AlphaFoldDB" id="A0A1S6IUN2"/>
<keyword evidence="3" id="KW-1185">Reference proteome</keyword>
<dbReference type="OrthoDB" id="1786582at2"/>
<dbReference type="Pfam" id="PF07963">
    <property type="entry name" value="N_methyl"/>
    <property type="match status" value="1"/>
</dbReference>
<dbReference type="InterPro" id="IPR045584">
    <property type="entry name" value="Pilin-like"/>
</dbReference>
<organism evidence="2 3">
    <name type="scientific">Desulforamulus ferrireducens</name>
    <dbReference type="NCBI Taxonomy" id="1833852"/>
    <lineage>
        <taxon>Bacteria</taxon>
        <taxon>Bacillati</taxon>
        <taxon>Bacillota</taxon>
        <taxon>Clostridia</taxon>
        <taxon>Eubacteriales</taxon>
        <taxon>Peptococcaceae</taxon>
        <taxon>Desulforamulus</taxon>
    </lineage>
</organism>
<keyword evidence="1" id="KW-1133">Transmembrane helix</keyword>
<gene>
    <name evidence="2" type="ORF">B0537_04895</name>
</gene>
<dbReference type="NCBIfam" id="TIGR02532">
    <property type="entry name" value="IV_pilin_GFxxxE"/>
    <property type="match status" value="1"/>
</dbReference>
<dbReference type="InterPro" id="IPR012902">
    <property type="entry name" value="N_methyl_site"/>
</dbReference>
<dbReference type="SUPFAM" id="SSF54523">
    <property type="entry name" value="Pili subunits"/>
    <property type="match status" value="1"/>
</dbReference>
<dbReference type="PROSITE" id="PS00409">
    <property type="entry name" value="PROKAR_NTER_METHYL"/>
    <property type="match status" value="1"/>
</dbReference>
<reference evidence="2 3" key="1">
    <citation type="journal article" date="2016" name="Int. J. Syst. Evol. Microbiol.">
        <title>Desulfotomaculum ferrireducens sp. nov., a moderately thermophilic sulfate-reducing and dissimilatory Fe(III)-reducing bacterium isolated from compost.</title>
        <authorList>
            <person name="Yang G."/>
            <person name="Guo J."/>
            <person name="Zhuang L."/>
            <person name="Yuan Y."/>
            <person name="Zhou S."/>
        </authorList>
    </citation>
    <scope>NUCLEOTIDE SEQUENCE [LARGE SCALE GENOMIC DNA]</scope>
    <source>
        <strain evidence="2 3">GSS09</strain>
    </source>
</reference>
<evidence type="ECO:0000313" key="3">
    <source>
        <dbReference type="Proteomes" id="UP000189464"/>
    </source>
</evidence>
<sequence>MLRQINKYNKNLSQGFTLVEVMISMVILLVILSAVLLVYEQSVRTFRQNDIRSEVVDNLRISMDRMTRELMTCKELKLAQNGRLEFVTTHSNGNPMLVSYYLLPTQSELTDETTNELVRRVNTNPPNPISLFIKKMQVERIDTPIPYTNAPGGIWYVTSVRITLTGGSKYLTKDIVISTEVSIPSLRDVRY</sequence>
<dbReference type="KEGG" id="dfg:B0537_04895"/>
<dbReference type="RefSeq" id="WP_077713434.1">
    <property type="nucleotide sequence ID" value="NZ_CP019698.1"/>
</dbReference>
<keyword evidence="1" id="KW-0472">Membrane</keyword>
<dbReference type="Proteomes" id="UP000189464">
    <property type="component" value="Chromosome"/>
</dbReference>
<accession>A0A1S6IUN2</accession>
<evidence type="ECO:0000256" key="1">
    <source>
        <dbReference type="SAM" id="Phobius"/>
    </source>
</evidence>
<dbReference type="EMBL" id="CP019698">
    <property type="protein sequence ID" value="AQS58479.1"/>
    <property type="molecule type" value="Genomic_DNA"/>
</dbReference>
<keyword evidence="1" id="KW-0812">Transmembrane</keyword>
<evidence type="ECO:0000313" key="2">
    <source>
        <dbReference type="EMBL" id="AQS58479.1"/>
    </source>
</evidence>
<feature type="transmembrane region" description="Helical" evidence="1">
    <location>
        <begin position="21"/>
        <end position="39"/>
    </location>
</feature>
<dbReference type="STRING" id="1833852.B0537_04895"/>